<keyword evidence="2" id="KW-0732">Signal</keyword>
<name>A0A2H9ZS27_9ASPA</name>
<dbReference type="STRING" id="1088818.A0A2H9ZS27"/>
<gene>
    <name evidence="3" type="ORF">AXF42_Ash015385</name>
</gene>
<evidence type="ECO:0000313" key="4">
    <source>
        <dbReference type="Proteomes" id="UP000236161"/>
    </source>
</evidence>
<dbReference type="OrthoDB" id="772928at2759"/>
<evidence type="ECO:0000256" key="2">
    <source>
        <dbReference type="SAM" id="SignalP"/>
    </source>
</evidence>
<dbReference type="Pfam" id="PF06521">
    <property type="entry name" value="PAR1"/>
    <property type="match status" value="1"/>
</dbReference>
<sequence length="189" mass="20041">MASRMMIPMAVFLSLYLLLPSSLASVICEDLPQDQCAFSISSGGKRCILESYHKSGSGGGGGRTEYRCRTSEVAVERQVSDWIESDDCVRACGVDRRTVGISSDSLLDARFTRKLCSPSCYQSCPNIVDLYFNLAAAEGVFLPDLCEARRSNPHRSMAELVLSSGAAAGPASAGEIADDSALAPSPSSA</sequence>
<dbReference type="EMBL" id="KZ454427">
    <property type="protein sequence ID" value="PKA46094.1"/>
    <property type="molecule type" value="Genomic_DNA"/>
</dbReference>
<evidence type="ECO:0000313" key="3">
    <source>
        <dbReference type="EMBL" id="PKA46094.1"/>
    </source>
</evidence>
<organism evidence="3 4">
    <name type="scientific">Apostasia shenzhenica</name>
    <dbReference type="NCBI Taxonomy" id="1088818"/>
    <lineage>
        <taxon>Eukaryota</taxon>
        <taxon>Viridiplantae</taxon>
        <taxon>Streptophyta</taxon>
        <taxon>Embryophyta</taxon>
        <taxon>Tracheophyta</taxon>
        <taxon>Spermatophyta</taxon>
        <taxon>Magnoliopsida</taxon>
        <taxon>Liliopsida</taxon>
        <taxon>Asparagales</taxon>
        <taxon>Orchidaceae</taxon>
        <taxon>Apostasioideae</taxon>
        <taxon>Apostasia</taxon>
    </lineage>
</organism>
<dbReference type="PANTHER" id="PTHR33649:SF4">
    <property type="entry name" value="PAR1 PROTEIN"/>
    <property type="match status" value="1"/>
</dbReference>
<dbReference type="InterPro" id="IPR009489">
    <property type="entry name" value="PAR1"/>
</dbReference>
<evidence type="ECO:0000256" key="1">
    <source>
        <dbReference type="SAM" id="MobiDB-lite"/>
    </source>
</evidence>
<feature type="signal peptide" evidence="2">
    <location>
        <begin position="1"/>
        <end position="24"/>
    </location>
</feature>
<feature type="region of interest" description="Disordered" evidence="1">
    <location>
        <begin position="169"/>
        <end position="189"/>
    </location>
</feature>
<protein>
    <recommendedName>
        <fullName evidence="5">PAR1 protein</fullName>
    </recommendedName>
</protein>
<accession>A0A2H9ZS27</accession>
<dbReference type="Proteomes" id="UP000236161">
    <property type="component" value="Unassembled WGS sequence"/>
</dbReference>
<evidence type="ECO:0008006" key="5">
    <source>
        <dbReference type="Google" id="ProtNLM"/>
    </source>
</evidence>
<dbReference type="AlphaFoldDB" id="A0A2H9ZS27"/>
<reference evidence="3 4" key="1">
    <citation type="journal article" date="2017" name="Nature">
        <title>The Apostasia genome and the evolution of orchids.</title>
        <authorList>
            <person name="Zhang G.Q."/>
            <person name="Liu K.W."/>
            <person name="Li Z."/>
            <person name="Lohaus R."/>
            <person name="Hsiao Y.Y."/>
            <person name="Niu S.C."/>
            <person name="Wang J.Y."/>
            <person name="Lin Y.C."/>
            <person name="Xu Q."/>
            <person name="Chen L.J."/>
            <person name="Yoshida K."/>
            <person name="Fujiwara S."/>
            <person name="Wang Z.W."/>
            <person name="Zhang Y.Q."/>
            <person name="Mitsuda N."/>
            <person name="Wang M."/>
            <person name="Liu G.H."/>
            <person name="Pecoraro L."/>
            <person name="Huang H.X."/>
            <person name="Xiao X.J."/>
            <person name="Lin M."/>
            <person name="Wu X.Y."/>
            <person name="Wu W.L."/>
            <person name="Chen Y.Y."/>
            <person name="Chang S.B."/>
            <person name="Sakamoto S."/>
            <person name="Ohme-Takagi M."/>
            <person name="Yagi M."/>
            <person name="Zeng S.J."/>
            <person name="Shen C.Y."/>
            <person name="Yeh C.M."/>
            <person name="Luo Y.B."/>
            <person name="Tsai W.C."/>
            <person name="Van de Peer Y."/>
            <person name="Liu Z.J."/>
        </authorList>
    </citation>
    <scope>NUCLEOTIDE SEQUENCE [LARGE SCALE GENOMIC DNA]</scope>
    <source>
        <strain evidence="4">cv. Shenzhen</strain>
        <tissue evidence="3">Stem</tissue>
    </source>
</reference>
<dbReference type="PANTHER" id="PTHR33649">
    <property type="entry name" value="PAR1 PROTEIN"/>
    <property type="match status" value="1"/>
</dbReference>
<keyword evidence="4" id="KW-1185">Reference proteome</keyword>
<proteinExistence type="predicted"/>
<feature type="chain" id="PRO_5014147117" description="PAR1 protein" evidence="2">
    <location>
        <begin position="25"/>
        <end position="189"/>
    </location>
</feature>